<organism evidence="2">
    <name type="scientific">Cladocopium goreaui</name>
    <dbReference type="NCBI Taxonomy" id="2562237"/>
    <lineage>
        <taxon>Eukaryota</taxon>
        <taxon>Sar</taxon>
        <taxon>Alveolata</taxon>
        <taxon>Dinophyceae</taxon>
        <taxon>Suessiales</taxon>
        <taxon>Symbiodiniaceae</taxon>
        <taxon>Cladocopium</taxon>
    </lineage>
</organism>
<feature type="compositionally biased region" description="Low complexity" evidence="1">
    <location>
        <begin position="641"/>
        <end position="653"/>
    </location>
</feature>
<dbReference type="AlphaFoldDB" id="A0A9P1CJ50"/>
<dbReference type="EMBL" id="CAMXCT030001784">
    <property type="protein sequence ID" value="CAL4780356.1"/>
    <property type="molecule type" value="Genomic_DNA"/>
</dbReference>
<evidence type="ECO:0000256" key="1">
    <source>
        <dbReference type="SAM" id="MobiDB-lite"/>
    </source>
</evidence>
<feature type="compositionally biased region" description="Basic and acidic residues" evidence="1">
    <location>
        <begin position="893"/>
        <end position="915"/>
    </location>
</feature>
<reference evidence="3 4" key="2">
    <citation type="submission" date="2024-05" db="EMBL/GenBank/DDBJ databases">
        <authorList>
            <person name="Chen Y."/>
            <person name="Shah S."/>
            <person name="Dougan E. K."/>
            <person name="Thang M."/>
            <person name="Chan C."/>
        </authorList>
    </citation>
    <scope>NUCLEOTIDE SEQUENCE [LARGE SCALE GENOMIC DNA]</scope>
</reference>
<feature type="compositionally biased region" description="Basic and acidic residues" evidence="1">
    <location>
        <begin position="87"/>
        <end position="101"/>
    </location>
</feature>
<comment type="caution">
    <text evidence="2">The sequence shown here is derived from an EMBL/GenBank/DDBJ whole genome shotgun (WGS) entry which is preliminary data.</text>
</comment>
<feature type="compositionally biased region" description="Basic residues" evidence="1">
    <location>
        <begin position="942"/>
        <end position="957"/>
    </location>
</feature>
<protein>
    <submittedName>
        <fullName evidence="2">Uncharacterized protein</fullName>
    </submittedName>
</protein>
<evidence type="ECO:0000313" key="3">
    <source>
        <dbReference type="EMBL" id="CAL4780356.1"/>
    </source>
</evidence>
<dbReference type="EMBL" id="CAMXCT020001784">
    <property type="protein sequence ID" value="CAL1146419.1"/>
    <property type="molecule type" value="Genomic_DNA"/>
</dbReference>
<dbReference type="Proteomes" id="UP001152797">
    <property type="component" value="Unassembled WGS sequence"/>
</dbReference>
<dbReference type="EMBL" id="CAMXCT010001784">
    <property type="protein sequence ID" value="CAI3993044.1"/>
    <property type="molecule type" value="Genomic_DNA"/>
</dbReference>
<evidence type="ECO:0000313" key="4">
    <source>
        <dbReference type="Proteomes" id="UP001152797"/>
    </source>
</evidence>
<proteinExistence type="predicted"/>
<feature type="region of interest" description="Disordered" evidence="1">
    <location>
        <begin position="711"/>
        <end position="741"/>
    </location>
</feature>
<name>A0A9P1CJ50_9DINO</name>
<feature type="region of interest" description="Disordered" evidence="1">
    <location>
        <begin position="641"/>
        <end position="662"/>
    </location>
</feature>
<feature type="compositionally biased region" description="Basic residues" evidence="1">
    <location>
        <begin position="967"/>
        <end position="976"/>
    </location>
</feature>
<feature type="region of interest" description="Disordered" evidence="1">
    <location>
        <begin position="87"/>
        <end position="128"/>
    </location>
</feature>
<reference evidence="2" key="1">
    <citation type="submission" date="2022-10" db="EMBL/GenBank/DDBJ databases">
        <authorList>
            <person name="Chen Y."/>
            <person name="Dougan E. K."/>
            <person name="Chan C."/>
            <person name="Rhodes N."/>
            <person name="Thang M."/>
        </authorList>
    </citation>
    <scope>NUCLEOTIDE SEQUENCE</scope>
</reference>
<accession>A0A9P1CJ50</accession>
<feature type="region of interest" description="Disordered" evidence="1">
    <location>
        <begin position="851"/>
        <end position="976"/>
    </location>
</feature>
<feature type="compositionally biased region" description="Basic and acidic residues" evidence="1">
    <location>
        <begin position="868"/>
        <end position="878"/>
    </location>
</feature>
<sequence>MHKLMMNLPEEVIVQVKDAKEEGESGPIRLALTTLKEFLDRPENSAFENDADLTEKKVKKFGKLVKGYGDALQVAIQGFYEACEELEGRMEEEQDDADKADGSSTTSEESDDGVEKPEPDANGSIVPYADRKVRRQVRNFSSPHGWKLLESVENLGLVKNNVRMMPSSRVDTSWASQHTGQHPGPGGAIIFDGFNAKIPEKPLEDFKAFFGQANALQAQSNLQNGGDTGPARHKISTHAATFTSVLETGDWTCPDERRLRQSFWLGTEWAIQQEDFLQTLPEDLASFDSKKFFCHRYSAVKPLFQCVGVSPLMMSRFMANYEGVHFVAGVGLCELARGIQEHPTLKDKAATFLGLCEAMVLLTKEELWGMGGFAVTLQPKQVLEIPAGFVTAQTSLSTTSIFMHWTAQRPEANFLKWGHQVDKAIELLKADLAVVDDPELHPAKNYLNNTISQLRAAPFVLLWAEKLLSQFEDWGKKIGLPHDAGLGLESLDGLLEKYHCKTRKNTFKSTVQNCQKIIEEKGGKSQHWPLEKLVDETWDASLKHDMCSLLAPAIIDAEDSDSEEEKAKKKQSGEDSFVLGVDLECAQDLLRAFMNMPYTPAAAAAKACPTEQKADAPAPAPAPDLCKVNAALEGKAEDIPGAADAADEAPAPAEAEDAAFGPSSCKLEAPGCLSSPTPCRSLKLEPKESERPKLNPAAAAAVSSDLIVIDSGSDADGAEDEKEIEPKEGMEPKGQGKAAEAEAAEDLDFDCEYFTRFKTDDLIRLSDYVKAGPHFQRFVAWMIAEHAVEDSFAEEWGMPGSDTAMELEDFSTFAKAVKLQWDPCEALSSSSAQPIAAEKQRNVALETLRSQIQNSKQRSADDFPSDGNGKDKKERHGQQDLTEELVRQAAEQAAKEKKGPVLKDDDHGSGSEDGHGSGAAEAVADTEEDDYENGGDSPPQHGRGRGGRGRGGRRGRGRQPQAPKADKVKKPKKKSS</sequence>
<evidence type="ECO:0000313" key="2">
    <source>
        <dbReference type="EMBL" id="CAI3993044.1"/>
    </source>
</evidence>
<feature type="compositionally biased region" description="Acidic residues" evidence="1">
    <location>
        <begin position="924"/>
        <end position="933"/>
    </location>
</feature>
<keyword evidence="4" id="KW-1185">Reference proteome</keyword>
<gene>
    <name evidence="2" type="ORF">C1SCF055_LOCUS19826</name>
</gene>